<dbReference type="AlphaFoldDB" id="A0AAE0XRH0"/>
<dbReference type="GO" id="GO:0030246">
    <property type="term" value="F:carbohydrate binding"/>
    <property type="evidence" value="ECO:0007669"/>
    <property type="project" value="UniProtKB-UniRule"/>
</dbReference>
<accession>A0AAE0XRH0</accession>
<dbReference type="Pfam" id="PF00337">
    <property type="entry name" value="Gal-bind_lectin"/>
    <property type="match status" value="1"/>
</dbReference>
<dbReference type="EMBL" id="JAWDGP010007774">
    <property type="protein sequence ID" value="KAK3705124.1"/>
    <property type="molecule type" value="Genomic_DNA"/>
</dbReference>
<evidence type="ECO:0000313" key="4">
    <source>
        <dbReference type="EMBL" id="KAK3705124.1"/>
    </source>
</evidence>
<evidence type="ECO:0000256" key="1">
    <source>
        <dbReference type="ARBA" id="ARBA00022734"/>
    </source>
</evidence>
<gene>
    <name evidence="4" type="ORF">RRG08_005515</name>
</gene>
<dbReference type="SMART" id="SM00908">
    <property type="entry name" value="Gal-bind_lectin"/>
    <property type="match status" value="1"/>
</dbReference>
<dbReference type="Gene3D" id="2.60.120.200">
    <property type="match status" value="1"/>
</dbReference>
<evidence type="ECO:0000256" key="2">
    <source>
        <dbReference type="RuleBase" id="RU102079"/>
    </source>
</evidence>
<protein>
    <recommendedName>
        <fullName evidence="2">Galectin</fullName>
    </recommendedName>
</protein>
<dbReference type="Proteomes" id="UP001283361">
    <property type="component" value="Unassembled WGS sequence"/>
</dbReference>
<dbReference type="PANTHER" id="PTHR11346">
    <property type="entry name" value="GALECTIN"/>
    <property type="match status" value="1"/>
</dbReference>
<dbReference type="PANTHER" id="PTHR11346:SF176">
    <property type="entry name" value="32 KDA BETA-GALACTOSIDE-BINDING LECTIN LEC-3"/>
    <property type="match status" value="1"/>
</dbReference>
<dbReference type="SMART" id="SM00276">
    <property type="entry name" value="GLECT"/>
    <property type="match status" value="1"/>
</dbReference>
<comment type="caution">
    <text evidence="4">The sequence shown here is derived from an EMBL/GenBank/DDBJ whole genome shotgun (WGS) entry which is preliminary data.</text>
</comment>
<dbReference type="PROSITE" id="PS51304">
    <property type="entry name" value="GALECTIN"/>
    <property type="match status" value="1"/>
</dbReference>
<dbReference type="SUPFAM" id="SSF49899">
    <property type="entry name" value="Concanavalin A-like lectins/glucanases"/>
    <property type="match status" value="1"/>
</dbReference>
<reference evidence="4" key="1">
    <citation type="journal article" date="2023" name="G3 (Bethesda)">
        <title>A reference genome for the long-term kleptoplast-retaining sea slug Elysia crispata morphotype clarki.</title>
        <authorList>
            <person name="Eastman K.E."/>
            <person name="Pendleton A.L."/>
            <person name="Shaikh M.A."/>
            <person name="Suttiyut T."/>
            <person name="Ogas R."/>
            <person name="Tomko P."/>
            <person name="Gavelis G."/>
            <person name="Widhalm J.R."/>
            <person name="Wisecaver J.H."/>
        </authorList>
    </citation>
    <scope>NUCLEOTIDE SEQUENCE</scope>
    <source>
        <strain evidence="4">ECLA1</strain>
    </source>
</reference>
<feature type="domain" description="Galectin" evidence="3">
    <location>
        <begin position="139"/>
        <end position="262"/>
    </location>
</feature>
<proteinExistence type="predicted"/>
<evidence type="ECO:0000313" key="5">
    <source>
        <dbReference type="Proteomes" id="UP001283361"/>
    </source>
</evidence>
<dbReference type="InterPro" id="IPR044156">
    <property type="entry name" value="Galectin-like"/>
</dbReference>
<dbReference type="InterPro" id="IPR001079">
    <property type="entry name" value="Galectin_CRD"/>
</dbReference>
<keyword evidence="1 2" id="KW-0430">Lectin</keyword>
<organism evidence="4 5">
    <name type="scientific">Elysia crispata</name>
    <name type="common">lettuce slug</name>
    <dbReference type="NCBI Taxonomy" id="231223"/>
    <lineage>
        <taxon>Eukaryota</taxon>
        <taxon>Metazoa</taxon>
        <taxon>Spiralia</taxon>
        <taxon>Lophotrochozoa</taxon>
        <taxon>Mollusca</taxon>
        <taxon>Gastropoda</taxon>
        <taxon>Heterobranchia</taxon>
        <taxon>Euthyneura</taxon>
        <taxon>Panpulmonata</taxon>
        <taxon>Sacoglossa</taxon>
        <taxon>Placobranchoidea</taxon>
        <taxon>Plakobranchidae</taxon>
        <taxon>Elysia</taxon>
    </lineage>
</organism>
<sequence>MSRCEVPHGANTSYHKAVMAHFFFEHLPQIQLSLYAIYLHMCSMMWLCDNTGTCPVQTAALTRHRGFPTAEVCNVMTGGAAVCSIMCSTTSQCKIVYVTSCSSNQTCTCVYCDKLTDVDFTVVTFQFYLHTQEIAVSTSSVDLTGGLIAGQPILIKAKVGKSETSIRFKSSNRDQAFATKFMFDQKIVLSNSYLSNKWGKADRSTPYFNFTDGQEISMFYVVTTVEYKLYIDGFLFKIFPHRVPITDIKSLELWSTSAEATL</sequence>
<keyword evidence="5" id="KW-1185">Reference proteome</keyword>
<evidence type="ECO:0000259" key="3">
    <source>
        <dbReference type="PROSITE" id="PS51304"/>
    </source>
</evidence>
<dbReference type="InterPro" id="IPR013320">
    <property type="entry name" value="ConA-like_dom_sf"/>
</dbReference>
<name>A0AAE0XRH0_9GAST</name>